<dbReference type="SUPFAM" id="SSF48498">
    <property type="entry name" value="Tetracyclin repressor-like, C-terminal domain"/>
    <property type="match status" value="1"/>
</dbReference>
<dbReference type="Pfam" id="PF00440">
    <property type="entry name" value="TetR_N"/>
    <property type="match status" value="1"/>
</dbReference>
<evidence type="ECO:0000259" key="5">
    <source>
        <dbReference type="PROSITE" id="PS50977"/>
    </source>
</evidence>
<keyword evidence="3" id="KW-0804">Transcription</keyword>
<dbReference type="Pfam" id="PF16925">
    <property type="entry name" value="TetR_C_13"/>
    <property type="match status" value="1"/>
</dbReference>
<evidence type="ECO:0000256" key="2">
    <source>
        <dbReference type="ARBA" id="ARBA00023125"/>
    </source>
</evidence>
<dbReference type="Proteomes" id="UP000318741">
    <property type="component" value="Chromosome"/>
</dbReference>
<gene>
    <name evidence="6" type="primary">comR</name>
    <name evidence="6" type="ORF">CA12_24510</name>
</gene>
<organism evidence="6 7">
    <name type="scientific">Alienimonas californiensis</name>
    <dbReference type="NCBI Taxonomy" id="2527989"/>
    <lineage>
        <taxon>Bacteria</taxon>
        <taxon>Pseudomonadati</taxon>
        <taxon>Planctomycetota</taxon>
        <taxon>Planctomycetia</taxon>
        <taxon>Planctomycetales</taxon>
        <taxon>Planctomycetaceae</taxon>
        <taxon>Alienimonas</taxon>
    </lineage>
</organism>
<sequence>MARPRTFDADAALDAALRVFWSRGYRGASLEELTGVSGGSRPSLYAAFGDKEGLFLAALERYEAQFVAPALAALEDEPDGRAAVRAFLVASAERFTDPDRPPGCLIAAHAAGLEEEPGASDEAPQRAIAAADARLHGRLRDRLIRAKADGNLPAGEPPGPLADLYHGVRHALSTQARLGRSERALRATIDAALRGWPTPPH</sequence>
<keyword evidence="2 4" id="KW-0238">DNA-binding</keyword>
<keyword evidence="1" id="KW-0805">Transcription regulation</keyword>
<evidence type="ECO:0000313" key="6">
    <source>
        <dbReference type="EMBL" id="QDT16350.1"/>
    </source>
</evidence>
<evidence type="ECO:0000256" key="1">
    <source>
        <dbReference type="ARBA" id="ARBA00023015"/>
    </source>
</evidence>
<dbReference type="GO" id="GO:0003677">
    <property type="term" value="F:DNA binding"/>
    <property type="evidence" value="ECO:0007669"/>
    <property type="project" value="UniProtKB-UniRule"/>
</dbReference>
<feature type="domain" description="HTH tetR-type" evidence="5">
    <location>
        <begin position="6"/>
        <end position="66"/>
    </location>
</feature>
<dbReference type="InterPro" id="IPR009057">
    <property type="entry name" value="Homeodomain-like_sf"/>
</dbReference>
<keyword evidence="7" id="KW-1185">Reference proteome</keyword>
<dbReference type="SUPFAM" id="SSF46689">
    <property type="entry name" value="Homeodomain-like"/>
    <property type="match status" value="1"/>
</dbReference>
<dbReference type="OrthoDB" id="113732at2"/>
<name>A0A517PAE7_9PLAN</name>
<dbReference type="RefSeq" id="WP_145359184.1">
    <property type="nucleotide sequence ID" value="NZ_CP036265.1"/>
</dbReference>
<accession>A0A517PAE7</accession>
<dbReference type="PROSITE" id="PS50977">
    <property type="entry name" value="HTH_TETR_2"/>
    <property type="match status" value="1"/>
</dbReference>
<proteinExistence type="predicted"/>
<dbReference type="InterPro" id="IPR001647">
    <property type="entry name" value="HTH_TetR"/>
</dbReference>
<reference evidence="6 7" key="1">
    <citation type="submission" date="2019-02" db="EMBL/GenBank/DDBJ databases">
        <title>Deep-cultivation of Planctomycetes and their phenomic and genomic characterization uncovers novel biology.</title>
        <authorList>
            <person name="Wiegand S."/>
            <person name="Jogler M."/>
            <person name="Boedeker C."/>
            <person name="Pinto D."/>
            <person name="Vollmers J."/>
            <person name="Rivas-Marin E."/>
            <person name="Kohn T."/>
            <person name="Peeters S.H."/>
            <person name="Heuer A."/>
            <person name="Rast P."/>
            <person name="Oberbeckmann S."/>
            <person name="Bunk B."/>
            <person name="Jeske O."/>
            <person name="Meyerdierks A."/>
            <person name="Storesund J.E."/>
            <person name="Kallscheuer N."/>
            <person name="Luecker S."/>
            <person name="Lage O.M."/>
            <person name="Pohl T."/>
            <person name="Merkel B.J."/>
            <person name="Hornburger P."/>
            <person name="Mueller R.-W."/>
            <person name="Bruemmer F."/>
            <person name="Labrenz M."/>
            <person name="Spormann A.M."/>
            <person name="Op den Camp H."/>
            <person name="Overmann J."/>
            <person name="Amann R."/>
            <person name="Jetten M.S.M."/>
            <person name="Mascher T."/>
            <person name="Medema M.H."/>
            <person name="Devos D.P."/>
            <person name="Kaster A.-K."/>
            <person name="Ovreas L."/>
            <person name="Rohde M."/>
            <person name="Galperin M.Y."/>
            <person name="Jogler C."/>
        </authorList>
    </citation>
    <scope>NUCLEOTIDE SEQUENCE [LARGE SCALE GENOMIC DNA]</scope>
    <source>
        <strain evidence="6 7">CA12</strain>
    </source>
</reference>
<evidence type="ECO:0000256" key="4">
    <source>
        <dbReference type="PROSITE-ProRule" id="PRU00335"/>
    </source>
</evidence>
<dbReference type="AlphaFoldDB" id="A0A517PAE7"/>
<evidence type="ECO:0000313" key="7">
    <source>
        <dbReference type="Proteomes" id="UP000318741"/>
    </source>
</evidence>
<dbReference type="Gene3D" id="1.10.357.10">
    <property type="entry name" value="Tetracycline Repressor, domain 2"/>
    <property type="match status" value="1"/>
</dbReference>
<dbReference type="KEGG" id="acaf:CA12_24510"/>
<evidence type="ECO:0000256" key="3">
    <source>
        <dbReference type="ARBA" id="ARBA00023163"/>
    </source>
</evidence>
<dbReference type="Gene3D" id="1.10.10.60">
    <property type="entry name" value="Homeodomain-like"/>
    <property type="match status" value="1"/>
</dbReference>
<dbReference type="PANTHER" id="PTHR47506:SF1">
    <property type="entry name" value="HTH-TYPE TRANSCRIPTIONAL REGULATOR YJDC"/>
    <property type="match status" value="1"/>
</dbReference>
<feature type="DNA-binding region" description="H-T-H motif" evidence="4">
    <location>
        <begin position="29"/>
        <end position="48"/>
    </location>
</feature>
<dbReference type="EMBL" id="CP036265">
    <property type="protein sequence ID" value="QDT16350.1"/>
    <property type="molecule type" value="Genomic_DNA"/>
</dbReference>
<dbReference type="PANTHER" id="PTHR47506">
    <property type="entry name" value="TRANSCRIPTIONAL REGULATORY PROTEIN"/>
    <property type="match status" value="1"/>
</dbReference>
<protein>
    <submittedName>
        <fullName evidence="6">HTH-type transcriptional repressor ComR</fullName>
    </submittedName>
</protein>
<dbReference type="InterPro" id="IPR011075">
    <property type="entry name" value="TetR_C"/>
</dbReference>
<dbReference type="InterPro" id="IPR036271">
    <property type="entry name" value="Tet_transcr_reg_TetR-rel_C_sf"/>
</dbReference>